<comment type="caution">
    <text evidence="1">The sequence shown here is derived from an EMBL/GenBank/DDBJ whole genome shotgun (WGS) entry which is preliminary data.</text>
</comment>
<dbReference type="Proteomes" id="UP000772434">
    <property type="component" value="Unassembled WGS sequence"/>
</dbReference>
<dbReference type="AlphaFoldDB" id="A0A9P5U2Z5"/>
<protein>
    <submittedName>
        <fullName evidence="1">Uncharacterized protein</fullName>
    </submittedName>
</protein>
<sequence length="197" mass="22278">MSTERVRQYIGPKVWPIKALEMYIGRNKIENGVSEPPEVMETIGAVRDRERRMFLGIWCTRDKELGTNTMKNFAKCQDPQRPNLHHDLTIIPGFQKQTASKVGLMKRLNRCCHSLCKPAGAVEAMELEDQLQLANDIIHFLDAVGHSSRKIIIDKQREEREQAEKDVGAKIAAAVASFVAPRIYAGSLLSLLRQPIE</sequence>
<organism evidence="1 2">
    <name type="scientific">Rhodocollybia butyracea</name>
    <dbReference type="NCBI Taxonomy" id="206335"/>
    <lineage>
        <taxon>Eukaryota</taxon>
        <taxon>Fungi</taxon>
        <taxon>Dikarya</taxon>
        <taxon>Basidiomycota</taxon>
        <taxon>Agaricomycotina</taxon>
        <taxon>Agaricomycetes</taxon>
        <taxon>Agaricomycetidae</taxon>
        <taxon>Agaricales</taxon>
        <taxon>Marasmiineae</taxon>
        <taxon>Omphalotaceae</taxon>
        <taxon>Rhodocollybia</taxon>
    </lineage>
</organism>
<dbReference type="EMBL" id="JADNRY010000134">
    <property type="protein sequence ID" value="KAF9063994.1"/>
    <property type="molecule type" value="Genomic_DNA"/>
</dbReference>
<reference evidence="1" key="1">
    <citation type="submission" date="2020-11" db="EMBL/GenBank/DDBJ databases">
        <authorList>
            <consortium name="DOE Joint Genome Institute"/>
            <person name="Ahrendt S."/>
            <person name="Riley R."/>
            <person name="Andreopoulos W."/>
            <person name="Labutti K."/>
            <person name="Pangilinan J."/>
            <person name="Ruiz-Duenas F.J."/>
            <person name="Barrasa J.M."/>
            <person name="Sanchez-Garcia M."/>
            <person name="Camarero S."/>
            <person name="Miyauchi S."/>
            <person name="Serrano A."/>
            <person name="Linde D."/>
            <person name="Babiker R."/>
            <person name="Drula E."/>
            <person name="Ayuso-Fernandez I."/>
            <person name="Pacheco R."/>
            <person name="Padilla G."/>
            <person name="Ferreira P."/>
            <person name="Barriuso J."/>
            <person name="Kellner H."/>
            <person name="Castanera R."/>
            <person name="Alfaro M."/>
            <person name="Ramirez L."/>
            <person name="Pisabarro A.G."/>
            <person name="Kuo A."/>
            <person name="Tritt A."/>
            <person name="Lipzen A."/>
            <person name="He G."/>
            <person name="Yan M."/>
            <person name="Ng V."/>
            <person name="Cullen D."/>
            <person name="Martin F."/>
            <person name="Rosso M.-N."/>
            <person name="Henrissat B."/>
            <person name="Hibbett D."/>
            <person name="Martinez A.T."/>
            <person name="Grigoriev I.V."/>
        </authorList>
    </citation>
    <scope>NUCLEOTIDE SEQUENCE</scope>
    <source>
        <strain evidence="1">AH 40177</strain>
    </source>
</reference>
<keyword evidence="2" id="KW-1185">Reference proteome</keyword>
<proteinExistence type="predicted"/>
<evidence type="ECO:0000313" key="1">
    <source>
        <dbReference type="EMBL" id="KAF9063994.1"/>
    </source>
</evidence>
<gene>
    <name evidence="1" type="ORF">BDP27DRAFT_1367613</name>
</gene>
<accession>A0A9P5U2Z5</accession>
<evidence type="ECO:0000313" key="2">
    <source>
        <dbReference type="Proteomes" id="UP000772434"/>
    </source>
</evidence>
<name>A0A9P5U2Z5_9AGAR</name>